<keyword evidence="1 8" id="KW-0813">Transport</keyword>
<keyword evidence="6 8" id="KW-0408">Iron</keyword>
<evidence type="ECO:0000313" key="10">
    <source>
        <dbReference type="EMBL" id="OCA52887.1"/>
    </source>
</evidence>
<keyword evidence="7 8" id="KW-0411">Iron-sulfur</keyword>
<keyword evidence="5 8" id="KW-0249">Electron transport</keyword>
<keyword evidence="4 8" id="KW-0058">Aromatic hydrocarbons catabolism</keyword>
<dbReference type="HAMAP" id="MF_01650">
    <property type="entry name" value="HcaC"/>
    <property type="match status" value="1"/>
</dbReference>
<dbReference type="AlphaFoldDB" id="A0A1B8YCU9"/>
<evidence type="ECO:0000259" key="9">
    <source>
        <dbReference type="PROSITE" id="PS51296"/>
    </source>
</evidence>
<comment type="function">
    <text evidence="8">Part of the multicomponent 3-phenylpropionate dioxygenase, that converts 3-phenylpropionic acid (PP) and cinnamic acid (CI) into 3-phenylpropionate-dihydrodiol (PP-dihydrodiol) and cinnamic acid-dihydrodiol (CI-dihydrodiol), respectively. This protein seems to be a 2Fe-2S ferredoxin.</text>
</comment>
<dbReference type="NCBIfam" id="NF007422">
    <property type="entry name" value="PRK09965.1"/>
    <property type="match status" value="1"/>
</dbReference>
<comment type="caution">
    <text evidence="10">The sequence shown here is derived from an EMBL/GenBank/DDBJ whole genome shotgun (WGS) entry which is preliminary data.</text>
</comment>
<organism evidence="10 11">
    <name type="scientific">Photorhabdus namnaonensis</name>
    <dbReference type="NCBI Taxonomy" id="1851568"/>
    <lineage>
        <taxon>Bacteria</taxon>
        <taxon>Pseudomonadati</taxon>
        <taxon>Pseudomonadota</taxon>
        <taxon>Gammaproteobacteria</taxon>
        <taxon>Enterobacterales</taxon>
        <taxon>Morganellaceae</taxon>
        <taxon>Photorhabdus</taxon>
    </lineage>
</organism>
<evidence type="ECO:0000256" key="5">
    <source>
        <dbReference type="ARBA" id="ARBA00022982"/>
    </source>
</evidence>
<dbReference type="InterPro" id="IPR017941">
    <property type="entry name" value="Rieske_2Fe-2S"/>
</dbReference>
<accession>A0A1B8YCU9</accession>
<reference evidence="11" key="1">
    <citation type="submission" date="2015-11" db="EMBL/GenBank/DDBJ databases">
        <authorList>
            <person name="Tobias N.J."/>
            <person name="Mishra B."/>
            <person name="Gupta D.K."/>
            <person name="Thines M."/>
            <person name="Stinear T.P."/>
            <person name="Bode H.B."/>
        </authorList>
    </citation>
    <scope>NUCLEOTIDE SEQUENCE [LARGE SCALE GENOMIC DNA]</scope>
    <source>
        <strain evidence="11">PB45.5</strain>
    </source>
</reference>
<protein>
    <recommendedName>
        <fullName evidence="8">3-phenylpropionate/cinnamic acid dioxygenase ferredoxin subunit</fullName>
    </recommendedName>
</protein>
<evidence type="ECO:0000256" key="6">
    <source>
        <dbReference type="ARBA" id="ARBA00023004"/>
    </source>
</evidence>
<dbReference type="PANTHER" id="PTHR21496">
    <property type="entry name" value="FERREDOXIN-RELATED"/>
    <property type="match status" value="1"/>
</dbReference>
<evidence type="ECO:0000313" key="11">
    <source>
        <dbReference type="Proteomes" id="UP000092665"/>
    </source>
</evidence>
<dbReference type="GO" id="GO:0008695">
    <property type="term" value="F:3-phenylpropionate dioxygenase activity"/>
    <property type="evidence" value="ECO:0007669"/>
    <property type="project" value="UniProtKB-UniRule"/>
</dbReference>
<evidence type="ECO:0000256" key="1">
    <source>
        <dbReference type="ARBA" id="ARBA00022448"/>
    </source>
</evidence>
<evidence type="ECO:0000256" key="3">
    <source>
        <dbReference type="ARBA" id="ARBA00022723"/>
    </source>
</evidence>
<feature type="binding site" evidence="8">
    <location>
        <position position="42"/>
    </location>
    <ligand>
        <name>[2Fe-2S] cluster</name>
        <dbReference type="ChEBI" id="CHEBI:190135"/>
    </ligand>
</feature>
<keyword evidence="10" id="KW-0223">Dioxygenase</keyword>
<evidence type="ECO:0000256" key="7">
    <source>
        <dbReference type="ARBA" id="ARBA00023014"/>
    </source>
</evidence>
<dbReference type="GO" id="GO:0051537">
    <property type="term" value="F:2 iron, 2 sulfur cluster binding"/>
    <property type="evidence" value="ECO:0007669"/>
    <property type="project" value="UniProtKB-KW"/>
</dbReference>
<sequence length="109" mass="12051">MNQLFVCTVGELPDGEARKVEYTPDIALFHCDGEFFAVDDRCSHGNASISEGYLEDNATVECPLHTASFCLRTGKALCLPATDPLRTYPVVVKDGNIYITVSEEQYELD</sequence>
<gene>
    <name evidence="8 10" type="primary">hcaC</name>
    <name evidence="10" type="ORF">Phpb_03939</name>
</gene>
<proteinExistence type="inferred from homology"/>
<comment type="similarity">
    <text evidence="8">Belongs to the bacterial ring-hydroxylating dioxygenase ferredoxin component family.</text>
</comment>
<keyword evidence="2 8" id="KW-0001">2Fe-2S</keyword>
<comment type="pathway">
    <text evidence="8">Aromatic compound metabolism; 3-phenylpropanoate degradation.</text>
</comment>
<dbReference type="Proteomes" id="UP000092665">
    <property type="component" value="Unassembled WGS sequence"/>
</dbReference>
<dbReference type="InterPro" id="IPR053387">
    <property type="entry name" value="Ring-hydroxylating_fd"/>
</dbReference>
<evidence type="ECO:0000256" key="8">
    <source>
        <dbReference type="HAMAP-Rule" id="MF_01650"/>
    </source>
</evidence>
<name>A0A1B8YCU9_9GAMM</name>
<dbReference type="SUPFAM" id="SSF50022">
    <property type="entry name" value="ISP domain"/>
    <property type="match status" value="1"/>
</dbReference>
<evidence type="ECO:0000256" key="2">
    <source>
        <dbReference type="ARBA" id="ARBA00022714"/>
    </source>
</evidence>
<evidence type="ECO:0000256" key="4">
    <source>
        <dbReference type="ARBA" id="ARBA00022797"/>
    </source>
</evidence>
<dbReference type="UniPathway" id="UPA00714"/>
<comment type="cofactor">
    <cofactor evidence="8">
        <name>[2Fe-2S] cluster</name>
        <dbReference type="ChEBI" id="CHEBI:190135"/>
    </cofactor>
    <text evidence="8">Binds 1 [2Fe-2S] cluster per subunit.</text>
</comment>
<dbReference type="EMBL" id="LOIC01000088">
    <property type="protein sequence ID" value="OCA52887.1"/>
    <property type="molecule type" value="Genomic_DNA"/>
</dbReference>
<dbReference type="GO" id="GO:0046872">
    <property type="term" value="F:metal ion binding"/>
    <property type="evidence" value="ECO:0007669"/>
    <property type="project" value="UniProtKB-KW"/>
</dbReference>
<dbReference type="PATRIC" id="fig|29488.15.peg.4332"/>
<dbReference type="NCBIfam" id="NF042948">
    <property type="entry name" value="3PPDioc_HcaC"/>
    <property type="match status" value="1"/>
</dbReference>
<dbReference type="InterPro" id="IPR036922">
    <property type="entry name" value="Rieske_2Fe-2S_sf"/>
</dbReference>
<feature type="binding site" evidence="8">
    <location>
        <position position="62"/>
    </location>
    <ligand>
        <name>[2Fe-2S] cluster</name>
        <dbReference type="ChEBI" id="CHEBI:190135"/>
    </ligand>
</feature>
<feature type="domain" description="Rieske" evidence="9">
    <location>
        <begin position="4"/>
        <end position="99"/>
    </location>
</feature>
<keyword evidence="11" id="KW-1185">Reference proteome</keyword>
<feature type="binding site" evidence="8">
    <location>
        <position position="44"/>
    </location>
    <ligand>
        <name>[2Fe-2S] cluster</name>
        <dbReference type="ChEBI" id="CHEBI:190135"/>
    </ligand>
</feature>
<dbReference type="CDD" id="cd03528">
    <property type="entry name" value="Rieske_RO_ferredoxin"/>
    <property type="match status" value="1"/>
</dbReference>
<keyword evidence="3 8" id="KW-0479">Metal-binding</keyword>
<dbReference type="Pfam" id="PF00355">
    <property type="entry name" value="Rieske"/>
    <property type="match status" value="1"/>
</dbReference>
<dbReference type="RefSeq" id="WP_065391820.1">
    <property type="nucleotide sequence ID" value="NZ_CAWMQN010000088.1"/>
</dbReference>
<keyword evidence="10" id="KW-0560">Oxidoreductase</keyword>
<dbReference type="Gene3D" id="2.102.10.10">
    <property type="entry name" value="Rieske [2Fe-2S] iron-sulphur domain"/>
    <property type="match status" value="1"/>
</dbReference>
<dbReference type="PROSITE" id="PS51296">
    <property type="entry name" value="RIESKE"/>
    <property type="match status" value="1"/>
</dbReference>
<dbReference type="GO" id="GO:0019380">
    <property type="term" value="P:3-phenylpropionate catabolic process"/>
    <property type="evidence" value="ECO:0007669"/>
    <property type="project" value="UniProtKB-UniRule"/>
</dbReference>
<feature type="binding site" evidence="8">
    <location>
        <position position="65"/>
    </location>
    <ligand>
        <name>[2Fe-2S] cluster</name>
        <dbReference type="ChEBI" id="CHEBI:190135"/>
    </ligand>
</feature>
<dbReference type="InterPro" id="IPR023739">
    <property type="entry name" value="HcaC"/>
</dbReference>
<comment type="subunit">
    <text evidence="8">This dioxygenase system consists of four proteins: the two subunits of the hydroxylase component (HcaE and HcaF), a ferredoxin (HcaC) and a ferredoxin reductase (HcaD).</text>
</comment>
<dbReference type="PANTHER" id="PTHR21496:SF23">
    <property type="entry name" value="3-PHENYLPROPIONATE_CINNAMIC ACID DIOXYGENASE FERREDOXIN SUBUNIT"/>
    <property type="match status" value="1"/>
</dbReference>